<reference evidence="2 3" key="1">
    <citation type="submission" date="2016-10" db="EMBL/GenBank/DDBJ databases">
        <title>Paenibacillus species isolates.</title>
        <authorList>
            <person name="Beno S.M."/>
        </authorList>
    </citation>
    <scope>NUCLEOTIDE SEQUENCE [LARGE SCALE GENOMIC DNA]</scope>
    <source>
        <strain evidence="2 3">FSL H7-0710</strain>
    </source>
</reference>
<dbReference type="OrthoDB" id="7316663at2"/>
<proteinExistence type="predicted"/>
<accession>A0A1R0Y9M8</accession>
<comment type="caution">
    <text evidence="2">The sequence shown here is derived from an EMBL/GenBank/DDBJ whole genome shotgun (WGS) entry which is preliminary data.</text>
</comment>
<dbReference type="EMBL" id="MPTC01000001">
    <property type="protein sequence ID" value="OMD44070.1"/>
    <property type="molecule type" value="Genomic_DNA"/>
</dbReference>
<evidence type="ECO:0000259" key="1">
    <source>
        <dbReference type="PROSITE" id="PS51752"/>
    </source>
</evidence>
<organism evidence="2 3">
    <name type="scientific">Paenibacillus odorifer</name>
    <dbReference type="NCBI Taxonomy" id="189426"/>
    <lineage>
        <taxon>Bacteria</taxon>
        <taxon>Bacillati</taxon>
        <taxon>Bacillota</taxon>
        <taxon>Bacilli</taxon>
        <taxon>Bacillales</taxon>
        <taxon>Paenibacillaceae</taxon>
        <taxon>Paenibacillus</taxon>
    </lineage>
</organism>
<sequence>MQYADGTSLLNGGTGGTAASLTLNSGEFITSAVVYKNSYKGSDRIFYLELTTNQNRKVAAGTKSGTSYTLSAPSGSYVAGFLGRGGDNLDKLGLIFKTLQ</sequence>
<gene>
    <name evidence="2" type="ORF">BSK52_00545</name>
</gene>
<evidence type="ECO:0000313" key="3">
    <source>
        <dbReference type="Proteomes" id="UP000187439"/>
    </source>
</evidence>
<dbReference type="AlphaFoldDB" id="A0A1R0Y9M8"/>
<dbReference type="Proteomes" id="UP000187439">
    <property type="component" value="Unassembled WGS sequence"/>
</dbReference>
<dbReference type="InterPro" id="IPR001229">
    <property type="entry name" value="Jacalin-like_lectin_dom"/>
</dbReference>
<dbReference type="Pfam" id="PF01419">
    <property type="entry name" value="Jacalin"/>
    <property type="match status" value="1"/>
</dbReference>
<dbReference type="PROSITE" id="PS51752">
    <property type="entry name" value="JACALIN_LECTIN"/>
    <property type="match status" value="1"/>
</dbReference>
<dbReference type="SUPFAM" id="SSF51101">
    <property type="entry name" value="Mannose-binding lectins"/>
    <property type="match status" value="1"/>
</dbReference>
<dbReference type="InterPro" id="IPR036404">
    <property type="entry name" value="Jacalin-like_lectin_dom_sf"/>
</dbReference>
<protein>
    <recommendedName>
        <fullName evidence="1">Jacalin-type lectin domain-containing protein</fullName>
    </recommendedName>
</protein>
<evidence type="ECO:0000313" key="2">
    <source>
        <dbReference type="EMBL" id="OMD44070.1"/>
    </source>
</evidence>
<dbReference type="Gene3D" id="2.100.10.30">
    <property type="entry name" value="Jacalin-like lectin domain"/>
    <property type="match status" value="1"/>
</dbReference>
<feature type="domain" description="Jacalin-type lectin" evidence="1">
    <location>
        <begin position="1"/>
        <end position="98"/>
    </location>
</feature>
<name>A0A1R0Y9M8_9BACL</name>